<dbReference type="InterPro" id="IPR006500">
    <property type="entry name" value="Helicase_put_C_phage/plasmid"/>
</dbReference>
<evidence type="ECO:0000256" key="1">
    <source>
        <dbReference type="ARBA" id="ARBA00022741"/>
    </source>
</evidence>
<dbReference type="EMBL" id="JAAAID010001174">
    <property type="protein sequence ID" value="KAG0011291.1"/>
    <property type="molecule type" value="Genomic_DNA"/>
</dbReference>
<keyword evidence="3" id="KW-0067">ATP-binding</keyword>
<gene>
    <name evidence="5" type="ORF">BGZ80_000794</name>
</gene>
<dbReference type="InterPro" id="IPR051620">
    <property type="entry name" value="ORF904-like_C"/>
</dbReference>
<dbReference type="InterPro" id="IPR014015">
    <property type="entry name" value="Helicase_SF3_DNA-vir"/>
</dbReference>
<keyword evidence="2" id="KW-0378">Hydrolase</keyword>
<dbReference type="InterPro" id="IPR027417">
    <property type="entry name" value="P-loop_NTPase"/>
</dbReference>
<dbReference type="Proteomes" id="UP000703661">
    <property type="component" value="Unassembled WGS sequence"/>
</dbReference>
<evidence type="ECO:0000256" key="2">
    <source>
        <dbReference type="ARBA" id="ARBA00022801"/>
    </source>
</evidence>
<protein>
    <recommendedName>
        <fullName evidence="4">SF3 helicase domain-containing protein</fullName>
    </recommendedName>
</protein>
<dbReference type="Gene3D" id="3.40.50.300">
    <property type="entry name" value="P-loop containing nucleotide triphosphate hydrolases"/>
    <property type="match status" value="1"/>
</dbReference>
<comment type="caution">
    <text evidence="5">The sequence shown here is derived from an EMBL/GenBank/DDBJ whole genome shotgun (WGS) entry which is preliminary data.</text>
</comment>
<dbReference type="PANTHER" id="PTHR35372:SF2">
    <property type="entry name" value="SF3 HELICASE DOMAIN-CONTAINING PROTEIN"/>
    <property type="match status" value="1"/>
</dbReference>
<dbReference type="GO" id="GO:0016787">
    <property type="term" value="F:hydrolase activity"/>
    <property type="evidence" value="ECO:0007669"/>
    <property type="project" value="UniProtKB-KW"/>
</dbReference>
<accession>A0A9P6MRX7</accession>
<dbReference type="GO" id="GO:0005524">
    <property type="term" value="F:ATP binding"/>
    <property type="evidence" value="ECO:0007669"/>
    <property type="project" value="UniProtKB-KW"/>
</dbReference>
<evidence type="ECO:0000259" key="4">
    <source>
        <dbReference type="PROSITE" id="PS51206"/>
    </source>
</evidence>
<dbReference type="AlphaFoldDB" id="A0A9P6MRX7"/>
<dbReference type="OrthoDB" id="2442727at2759"/>
<keyword evidence="1" id="KW-0547">Nucleotide-binding</keyword>
<proteinExistence type="predicted"/>
<evidence type="ECO:0000256" key="3">
    <source>
        <dbReference type="ARBA" id="ARBA00022840"/>
    </source>
</evidence>
<organism evidence="5 6">
    <name type="scientific">Entomortierella chlamydospora</name>
    <dbReference type="NCBI Taxonomy" id="101097"/>
    <lineage>
        <taxon>Eukaryota</taxon>
        <taxon>Fungi</taxon>
        <taxon>Fungi incertae sedis</taxon>
        <taxon>Mucoromycota</taxon>
        <taxon>Mortierellomycotina</taxon>
        <taxon>Mortierellomycetes</taxon>
        <taxon>Mortierellales</taxon>
        <taxon>Mortierellaceae</taxon>
        <taxon>Entomortierella</taxon>
    </lineage>
</organism>
<evidence type="ECO:0000313" key="6">
    <source>
        <dbReference type="Proteomes" id="UP000703661"/>
    </source>
</evidence>
<dbReference type="NCBIfam" id="TIGR01613">
    <property type="entry name" value="primase_Cterm"/>
    <property type="match status" value="1"/>
</dbReference>
<name>A0A9P6MRX7_9FUNG</name>
<dbReference type="SUPFAM" id="SSF52540">
    <property type="entry name" value="P-loop containing nucleoside triphosphate hydrolases"/>
    <property type="match status" value="1"/>
</dbReference>
<dbReference type="PROSITE" id="PS51206">
    <property type="entry name" value="SF3_HELICASE_1"/>
    <property type="match status" value="1"/>
</dbReference>
<evidence type="ECO:0000313" key="5">
    <source>
        <dbReference type="EMBL" id="KAG0011291.1"/>
    </source>
</evidence>
<keyword evidence="6" id="KW-1185">Reference proteome</keyword>
<feature type="domain" description="SF3 helicase" evidence="4">
    <location>
        <begin position="32"/>
        <end position="196"/>
    </location>
</feature>
<sequence>MSRQLDVDYNGLESSTAMIDEFIGDLFNRDQGSIMYLQRLLGYGITGHTDSQIWCMFTGEGSNGKSLLASFLESLLEEWVVTAPHEIFFRGDQRAREGSHSTHLGTLRGARICIKEEAKPKDKLNAEILKVLTGGSRITMRAAHASSFETFDPMCLPILLCNHKPEVDVTDAAMMRRIVVVPFSNIYTLPDDPKRPFNPNNPHHRLRDPELKKKLLQEHARKQLLVWLVKGAVAWYKNKDLSSQPPAMLAAFQEYNDENDKLQQFINMNCEMGNTFYINAGLFREEFCKTMYASILQKTLVTLMAEKRLKFGSPRINGKTEKVYHGIRLVGSENCLSR</sequence>
<reference evidence="5" key="1">
    <citation type="journal article" date="2020" name="Fungal Divers.">
        <title>Resolving the Mortierellaceae phylogeny through synthesis of multi-gene phylogenetics and phylogenomics.</title>
        <authorList>
            <person name="Vandepol N."/>
            <person name="Liber J."/>
            <person name="Desiro A."/>
            <person name="Na H."/>
            <person name="Kennedy M."/>
            <person name="Barry K."/>
            <person name="Grigoriev I.V."/>
            <person name="Miller A.N."/>
            <person name="O'Donnell K."/>
            <person name="Stajich J.E."/>
            <person name="Bonito G."/>
        </authorList>
    </citation>
    <scope>NUCLEOTIDE SEQUENCE</scope>
    <source>
        <strain evidence="5">NRRL 2769</strain>
    </source>
</reference>
<dbReference type="PANTHER" id="PTHR35372">
    <property type="entry name" value="ATP BINDING PROTEIN-RELATED"/>
    <property type="match status" value="1"/>
</dbReference>